<dbReference type="OrthoDB" id="2224095at2"/>
<dbReference type="EMBL" id="RCVM01000007">
    <property type="protein sequence ID" value="RLY03633.1"/>
    <property type="molecule type" value="Genomic_DNA"/>
</dbReference>
<evidence type="ECO:0008006" key="5">
    <source>
        <dbReference type="Google" id="ProtNLM"/>
    </source>
</evidence>
<feature type="signal peptide" evidence="2">
    <location>
        <begin position="1"/>
        <end position="19"/>
    </location>
</feature>
<feature type="region of interest" description="Disordered" evidence="1">
    <location>
        <begin position="29"/>
        <end position="74"/>
    </location>
</feature>
<reference evidence="3 4" key="1">
    <citation type="submission" date="2018-10" db="EMBL/GenBank/DDBJ databases">
        <title>Streptococcus hillyeri sp. nov., isolated from equine tracheal sample.</title>
        <authorList>
            <person name="Macfadyen A.C."/>
            <person name="Waller A."/>
            <person name="Paterson G.K."/>
        </authorList>
    </citation>
    <scope>NUCLEOTIDE SEQUENCE [LARGE SCALE GENOMIC DNA]</scope>
    <source>
        <strain evidence="3 4">28462</strain>
    </source>
</reference>
<organism evidence="3 4">
    <name type="scientific">Streptococcus hillyeri</name>
    <dbReference type="NCBI Taxonomy" id="2282420"/>
    <lineage>
        <taxon>Bacteria</taxon>
        <taxon>Bacillati</taxon>
        <taxon>Bacillota</taxon>
        <taxon>Bacilli</taxon>
        <taxon>Lactobacillales</taxon>
        <taxon>Streptococcaceae</taxon>
        <taxon>Streptococcus</taxon>
    </lineage>
</organism>
<evidence type="ECO:0000256" key="2">
    <source>
        <dbReference type="SAM" id="SignalP"/>
    </source>
</evidence>
<feature type="region of interest" description="Disordered" evidence="1">
    <location>
        <begin position="335"/>
        <end position="354"/>
    </location>
</feature>
<keyword evidence="4" id="KW-1185">Reference proteome</keyword>
<feature type="chain" id="PRO_5039157502" description="Lipoprotein" evidence="2">
    <location>
        <begin position="20"/>
        <end position="354"/>
    </location>
</feature>
<evidence type="ECO:0000313" key="3">
    <source>
        <dbReference type="EMBL" id="RLY03633.1"/>
    </source>
</evidence>
<feature type="compositionally biased region" description="Basic and acidic residues" evidence="1">
    <location>
        <begin position="337"/>
        <end position="348"/>
    </location>
</feature>
<dbReference type="PROSITE" id="PS51257">
    <property type="entry name" value="PROKAR_LIPOPROTEIN"/>
    <property type="match status" value="1"/>
</dbReference>
<protein>
    <recommendedName>
        <fullName evidence="5">Lipoprotein</fullName>
    </recommendedName>
</protein>
<dbReference type="AlphaFoldDB" id="A0A3L9DUP6"/>
<sequence>MKKSSILSMVTIMSVLFLGACSYRQSDSFSTSEVTKLDKTGLSPKQSSKDSDSKSKVADGQKSDKAKDEAGVNMPKEVVGTWSGSSLQADSVEFTIGADGSFYSVSKYGSQTDYPRTEEATGYITKLVEDSSDVYRIEKFTGDGKAFLPGITGLGGWGKSPDTGFTIRDGQFVPIIFGEDGWHDFRVAYHKGALSTGDSKVSEAGSQQSTSVSLPLEVVGTWSGSSLQADSVEFTIGADGTISSVSEYNRHDKAVRVERTSATIGQLTQVNPGVYRIENYSGSAIALLPGITGLGGVGGSERSIGFDIRDGRYTPIVFEADGSWHGFGNASYSKGELSAEEKAARDESEANSPF</sequence>
<evidence type="ECO:0000256" key="1">
    <source>
        <dbReference type="SAM" id="MobiDB-lite"/>
    </source>
</evidence>
<evidence type="ECO:0000313" key="4">
    <source>
        <dbReference type="Proteomes" id="UP000279194"/>
    </source>
</evidence>
<dbReference type="RefSeq" id="WP_121835250.1">
    <property type="nucleotide sequence ID" value="NZ_CP163513.1"/>
</dbReference>
<proteinExistence type="predicted"/>
<gene>
    <name evidence="3" type="ORF">EAF07_04965</name>
</gene>
<keyword evidence="2" id="KW-0732">Signal</keyword>
<accession>A0A3L9DUP6</accession>
<dbReference type="Proteomes" id="UP000279194">
    <property type="component" value="Unassembled WGS sequence"/>
</dbReference>
<feature type="compositionally biased region" description="Basic and acidic residues" evidence="1">
    <location>
        <begin position="47"/>
        <end position="70"/>
    </location>
</feature>
<name>A0A3L9DUP6_9STRE</name>
<comment type="caution">
    <text evidence="3">The sequence shown here is derived from an EMBL/GenBank/DDBJ whole genome shotgun (WGS) entry which is preliminary data.</text>
</comment>